<dbReference type="KEGG" id="nta:107766217"/>
<dbReference type="PaxDb" id="4097-A0A1S3XKU9"/>
<evidence type="ECO:0000259" key="1">
    <source>
        <dbReference type="Pfam" id="PF14111"/>
    </source>
</evidence>
<dbReference type="Pfam" id="PF14111">
    <property type="entry name" value="DUF4283"/>
    <property type="match status" value="1"/>
</dbReference>
<proteinExistence type="predicted"/>
<dbReference type="PANTHER" id="PTHR33233">
    <property type="entry name" value="ENDONUCLEASE/EXONUCLEASE/PHOSPHATASE"/>
    <property type="match status" value="1"/>
</dbReference>
<dbReference type="PANTHER" id="PTHR33233:SF14">
    <property type="entry name" value="ENDONUCLEASE_EXONUCLEASE_PHOSPHATASE"/>
    <property type="match status" value="1"/>
</dbReference>
<dbReference type="OMA" id="NRIWASQ"/>
<reference evidence="2" key="1">
    <citation type="submission" date="2025-08" db="UniProtKB">
        <authorList>
            <consortium name="RefSeq"/>
        </authorList>
    </citation>
    <scope>IDENTIFICATION</scope>
</reference>
<dbReference type="OrthoDB" id="1092420at2759"/>
<organism evidence="2">
    <name type="scientific">Nicotiana tabacum</name>
    <name type="common">Common tobacco</name>
    <dbReference type="NCBI Taxonomy" id="4097"/>
    <lineage>
        <taxon>Eukaryota</taxon>
        <taxon>Viridiplantae</taxon>
        <taxon>Streptophyta</taxon>
        <taxon>Embryophyta</taxon>
        <taxon>Tracheophyta</taxon>
        <taxon>Spermatophyta</taxon>
        <taxon>Magnoliopsida</taxon>
        <taxon>eudicotyledons</taxon>
        <taxon>Gunneridae</taxon>
        <taxon>Pentapetalae</taxon>
        <taxon>asterids</taxon>
        <taxon>lamiids</taxon>
        <taxon>Solanales</taxon>
        <taxon>Solanaceae</taxon>
        <taxon>Nicotianoideae</taxon>
        <taxon>Nicotianeae</taxon>
        <taxon>Nicotiana</taxon>
    </lineage>
</organism>
<dbReference type="AlphaFoldDB" id="A0A1S3XKU9"/>
<name>A0A1S3XKU9_TOBAC</name>
<dbReference type="RefSeq" id="XP_016440454.1">
    <property type="nucleotide sequence ID" value="XM_016584968.1"/>
</dbReference>
<gene>
    <name evidence="2" type="primary">LOC107766217</name>
</gene>
<protein>
    <recommendedName>
        <fullName evidence="1">DUF4283 domain-containing protein</fullName>
    </recommendedName>
</protein>
<dbReference type="InterPro" id="IPR025558">
    <property type="entry name" value="DUF4283"/>
</dbReference>
<evidence type="ECO:0000313" key="2">
    <source>
        <dbReference type="RefSeq" id="XP_016440454.1"/>
    </source>
</evidence>
<feature type="domain" description="DUF4283" evidence="1">
    <location>
        <begin position="103"/>
        <end position="182"/>
    </location>
</feature>
<accession>A0A1S3XKU9</accession>
<sequence>MKLTTAFGMFRSSIIVIHLSATDETVTGATINEEFDGTVTTPSQIRSPIPEIGEGTSKSQQKWTDVVQLGSSQSKLSWADEFEASPELNSKGSIWDNFDIAKKSVVVCYVLGPHPHFAILNGYVRRLWEKHGINKVSMLKNSIVLVRFDSVAGKNEVLKEGIYHFDNKPFIVKAWNPDMEFTRDELYTVPIWVKLLGLELKYWSSKGLSKTGSLIGKPLMVGNHTLKKVGLSFARLLIEVEMDTPLPKKVYFKNERGLLMEQKVQYDWKLILCKTCKKYGHDEQVCKAKKVQQPHPKGKHKITIRKLLPMK</sequence>